<evidence type="ECO:0000313" key="2">
    <source>
        <dbReference type="Proteomes" id="UP000766336"/>
    </source>
</evidence>
<dbReference type="Proteomes" id="UP000766336">
    <property type="component" value="Unassembled WGS sequence"/>
</dbReference>
<gene>
    <name evidence="1" type="ORF">KHU32_15420</name>
</gene>
<accession>A0ABS5QF65</accession>
<comment type="caution">
    <text evidence="1">The sequence shown here is derived from an EMBL/GenBank/DDBJ whole genome shotgun (WGS) entry which is preliminary data.</text>
</comment>
<name>A0ABS5QF65_9PROT</name>
<evidence type="ECO:0000313" key="1">
    <source>
        <dbReference type="EMBL" id="MBS7812339.1"/>
    </source>
</evidence>
<organism evidence="1 2">
    <name type="scientific">Roseococcus pinisoli</name>
    <dbReference type="NCBI Taxonomy" id="2835040"/>
    <lineage>
        <taxon>Bacteria</taxon>
        <taxon>Pseudomonadati</taxon>
        <taxon>Pseudomonadota</taxon>
        <taxon>Alphaproteobacteria</taxon>
        <taxon>Acetobacterales</taxon>
        <taxon>Roseomonadaceae</taxon>
        <taxon>Roseococcus</taxon>
    </lineage>
</organism>
<sequence length="156" mass="16840">MSETFGPATPLSDCWVDHEDGIIRSFGYSPVGEIRLVPPPMPDQAERQRVLTNQSTLDQLSLGPEGFYVADGLVWKRESPGIEISSPTLVADGEAEVLVSGIPPGSRLRIEGAVQQPWVTIDDGEVALTSSATGTLKIRIECPIPWSNWGATIRAN</sequence>
<proteinExistence type="predicted"/>
<reference evidence="1 2" key="1">
    <citation type="submission" date="2021-05" db="EMBL/GenBank/DDBJ databases">
        <title>Roseococcus sp. XZZS9, whole genome shotgun sequencing project.</title>
        <authorList>
            <person name="Zhao G."/>
            <person name="Shen L."/>
        </authorList>
    </citation>
    <scope>NUCLEOTIDE SEQUENCE [LARGE SCALE GENOMIC DNA]</scope>
    <source>
        <strain evidence="1 2">XZZS9</strain>
    </source>
</reference>
<dbReference type="RefSeq" id="WP_213671047.1">
    <property type="nucleotide sequence ID" value="NZ_JAHCDA010000003.1"/>
</dbReference>
<protein>
    <submittedName>
        <fullName evidence="1">Uncharacterized protein</fullName>
    </submittedName>
</protein>
<dbReference type="EMBL" id="JAHCDA010000003">
    <property type="protein sequence ID" value="MBS7812339.1"/>
    <property type="molecule type" value="Genomic_DNA"/>
</dbReference>
<keyword evidence="2" id="KW-1185">Reference proteome</keyword>